<sequence length="600" mass="65612">MHGRLGLSYKKLALTRVLRQGRFAPRYPQGLAITLGDFKMETRAFDFIIVGAGVAGCVLASRISQSRPELRILLVEAGVEKDDRTIGGMAFTGGFDSDIEWNYRSVPQERGFGGDTVCLTSGKIVGGGSAVNYQVFTRGPAIDYNQWADIVQDRRWSWDHLLPYFRKVETWYPSAEMTARGVVPSESHGDSGPIKVSHATNSGKPRNYPLREKTRKFLELLGHKQANDMNDGQPLGYSEAFNSTYEGLRSFANSYPLGNNVSLWTKSIVESVVMNGKTADGVIISRSTGVGLERVRVRANKEVILAGGAHGSAKILLLSGIGPVAELNRHGINPVVDLPVGRNYVDHPHIFTYWSVDDHNATVGDGPMQTSEVDWLAGLPCDWISFAPADRGTREIAKQLLDPTAFSRYSATGKMQIENFIVYGTVDTSTRKQLPQGWPGRRVISLMHIVTDPVSRGTLTLRSTDPNDPPVLDPKILSSPVDRSALFECVRSAAHAIQAVDRLNAVEFGVDDSIRDDWSNEDIDVRASRSGGTVFHTSGTCTMGEVVDTECRVLGTNALRVVDSSIIPIPLAAHYQAPTYAIAEQAADMILASLTSEMLF</sequence>
<dbReference type="AlphaFoldDB" id="A0A319ETZ2"/>
<feature type="binding site" evidence="3">
    <location>
        <begin position="132"/>
        <end position="135"/>
    </location>
    <ligand>
        <name>FAD</name>
        <dbReference type="ChEBI" id="CHEBI:57692"/>
    </ligand>
</feature>
<dbReference type="InterPro" id="IPR000172">
    <property type="entry name" value="GMC_OxRdtase_N"/>
</dbReference>
<reference evidence="7 8" key="1">
    <citation type="submission" date="2018-02" db="EMBL/GenBank/DDBJ databases">
        <title>The genomes of Aspergillus section Nigri reveals drivers in fungal speciation.</title>
        <authorList>
            <consortium name="DOE Joint Genome Institute"/>
            <person name="Vesth T.C."/>
            <person name="Nybo J."/>
            <person name="Theobald S."/>
            <person name="Brandl J."/>
            <person name="Frisvad J.C."/>
            <person name="Nielsen K.F."/>
            <person name="Lyhne E.K."/>
            <person name="Kogle M.E."/>
            <person name="Kuo A."/>
            <person name="Riley R."/>
            <person name="Clum A."/>
            <person name="Nolan M."/>
            <person name="Lipzen A."/>
            <person name="Salamov A."/>
            <person name="Henrissat B."/>
            <person name="Wiebenga A."/>
            <person name="De vries R.P."/>
            <person name="Grigoriev I.V."/>
            <person name="Mortensen U.H."/>
            <person name="Andersen M.R."/>
            <person name="Baker S.E."/>
        </authorList>
    </citation>
    <scope>NUCLEOTIDE SEQUENCE [LARGE SCALE GENOMIC DNA]</scope>
    <source>
        <strain evidence="7 8">CBS 707.79</strain>
    </source>
</reference>
<gene>
    <name evidence="7" type="ORF">BO71DRAFT_398718</name>
</gene>
<dbReference type="SUPFAM" id="SSF51905">
    <property type="entry name" value="FAD/NAD(P)-binding domain"/>
    <property type="match status" value="1"/>
</dbReference>
<dbReference type="GO" id="GO:0016614">
    <property type="term" value="F:oxidoreductase activity, acting on CH-OH group of donors"/>
    <property type="evidence" value="ECO:0007669"/>
    <property type="project" value="InterPro"/>
</dbReference>
<organism evidence="7 8">
    <name type="scientific">Aspergillus ellipticus CBS 707.79</name>
    <dbReference type="NCBI Taxonomy" id="1448320"/>
    <lineage>
        <taxon>Eukaryota</taxon>
        <taxon>Fungi</taxon>
        <taxon>Dikarya</taxon>
        <taxon>Ascomycota</taxon>
        <taxon>Pezizomycotina</taxon>
        <taxon>Eurotiomycetes</taxon>
        <taxon>Eurotiomycetidae</taxon>
        <taxon>Eurotiales</taxon>
        <taxon>Aspergillaceae</taxon>
        <taxon>Aspergillus</taxon>
        <taxon>Aspergillus subgen. Circumdati</taxon>
    </lineage>
</organism>
<dbReference type="PANTHER" id="PTHR11552">
    <property type="entry name" value="GLUCOSE-METHANOL-CHOLINE GMC OXIDOREDUCTASE"/>
    <property type="match status" value="1"/>
</dbReference>
<dbReference type="Gene3D" id="3.30.560.10">
    <property type="entry name" value="Glucose Oxidase, domain 3"/>
    <property type="match status" value="1"/>
</dbReference>
<feature type="binding site" evidence="3">
    <location>
        <position position="269"/>
    </location>
    <ligand>
        <name>FAD</name>
        <dbReference type="ChEBI" id="CHEBI:57692"/>
    </ligand>
</feature>
<evidence type="ECO:0000313" key="8">
    <source>
        <dbReference type="Proteomes" id="UP000247810"/>
    </source>
</evidence>
<dbReference type="PROSITE" id="PS00623">
    <property type="entry name" value="GMC_OXRED_1"/>
    <property type="match status" value="1"/>
</dbReference>
<accession>A0A319ETZ2</accession>
<evidence type="ECO:0000256" key="1">
    <source>
        <dbReference type="ARBA" id="ARBA00010790"/>
    </source>
</evidence>
<dbReference type="InterPro" id="IPR012132">
    <property type="entry name" value="GMC_OxRdtase"/>
</dbReference>
<evidence type="ECO:0000313" key="7">
    <source>
        <dbReference type="EMBL" id="PYH94672.1"/>
    </source>
</evidence>
<evidence type="ECO:0000256" key="3">
    <source>
        <dbReference type="PIRSR" id="PIRSR000137-2"/>
    </source>
</evidence>
<dbReference type="Gene3D" id="3.50.50.60">
    <property type="entry name" value="FAD/NAD(P)-binding domain"/>
    <property type="match status" value="1"/>
</dbReference>
<dbReference type="PANTHER" id="PTHR11552:SF123">
    <property type="entry name" value="GMC OXIDOREDUCTASE (AFU_ORTHOLOGUE AFUA_2G01770)-RELATED"/>
    <property type="match status" value="1"/>
</dbReference>
<dbReference type="STRING" id="1448320.A0A319ETZ2"/>
<dbReference type="PIRSF" id="PIRSF000137">
    <property type="entry name" value="Alcohol_oxidase"/>
    <property type="match status" value="1"/>
</dbReference>
<dbReference type="Pfam" id="PF00732">
    <property type="entry name" value="GMC_oxred_N"/>
    <property type="match status" value="1"/>
</dbReference>
<evidence type="ECO:0000256" key="5">
    <source>
        <dbReference type="SAM" id="MobiDB-lite"/>
    </source>
</evidence>
<name>A0A319ETZ2_9EURO</name>
<dbReference type="EMBL" id="KZ825867">
    <property type="protein sequence ID" value="PYH94672.1"/>
    <property type="molecule type" value="Genomic_DNA"/>
</dbReference>
<feature type="domain" description="Glucose-methanol-choline oxidoreductase N-terminal" evidence="6">
    <location>
        <begin position="122"/>
        <end position="145"/>
    </location>
</feature>
<feature type="active site" description="Proton donor" evidence="2">
    <location>
        <position position="536"/>
    </location>
</feature>
<feature type="active site" description="Proton acceptor" evidence="2">
    <location>
        <position position="574"/>
    </location>
</feature>
<dbReference type="InterPro" id="IPR036188">
    <property type="entry name" value="FAD/NAD-bd_sf"/>
</dbReference>
<keyword evidence="4" id="KW-0285">Flavoprotein</keyword>
<dbReference type="OrthoDB" id="269227at2759"/>
<dbReference type="Pfam" id="PF05199">
    <property type="entry name" value="GMC_oxred_C"/>
    <property type="match status" value="1"/>
</dbReference>
<feature type="region of interest" description="Disordered" evidence="5">
    <location>
        <begin position="182"/>
        <end position="208"/>
    </location>
</feature>
<keyword evidence="8" id="KW-1185">Reference proteome</keyword>
<evidence type="ECO:0000256" key="2">
    <source>
        <dbReference type="PIRSR" id="PIRSR000137-1"/>
    </source>
</evidence>
<dbReference type="Proteomes" id="UP000247810">
    <property type="component" value="Unassembled WGS sequence"/>
</dbReference>
<comment type="similarity">
    <text evidence="1 4">Belongs to the GMC oxidoreductase family.</text>
</comment>
<keyword evidence="3 4" id="KW-0274">FAD</keyword>
<evidence type="ECO:0000259" key="6">
    <source>
        <dbReference type="PROSITE" id="PS00623"/>
    </source>
</evidence>
<evidence type="ECO:0000256" key="4">
    <source>
        <dbReference type="RuleBase" id="RU003968"/>
    </source>
</evidence>
<dbReference type="VEuPathDB" id="FungiDB:BO71DRAFT_398718"/>
<proteinExistence type="inferred from homology"/>
<dbReference type="InterPro" id="IPR007867">
    <property type="entry name" value="GMC_OxRtase_C"/>
</dbReference>
<dbReference type="SUPFAM" id="SSF54373">
    <property type="entry name" value="FAD-linked reductases, C-terminal domain"/>
    <property type="match status" value="1"/>
</dbReference>
<protein>
    <submittedName>
        <fullName evidence="7">Glucose dehydrogenase</fullName>
    </submittedName>
</protein>
<comment type="cofactor">
    <cofactor evidence="3">
        <name>FAD</name>
        <dbReference type="ChEBI" id="CHEBI:57692"/>
    </cofactor>
</comment>
<dbReference type="GO" id="GO:0050660">
    <property type="term" value="F:flavin adenine dinucleotide binding"/>
    <property type="evidence" value="ECO:0007669"/>
    <property type="project" value="InterPro"/>
</dbReference>